<dbReference type="AlphaFoldDB" id="A0A2T8HI89"/>
<organism evidence="3 4">
    <name type="scientific">Sphingobacterium corticibacter</name>
    <dbReference type="NCBI Taxonomy" id="2171749"/>
    <lineage>
        <taxon>Bacteria</taxon>
        <taxon>Pseudomonadati</taxon>
        <taxon>Bacteroidota</taxon>
        <taxon>Sphingobacteriia</taxon>
        <taxon>Sphingobacteriales</taxon>
        <taxon>Sphingobacteriaceae</taxon>
        <taxon>Sphingobacterium</taxon>
    </lineage>
</organism>
<dbReference type="InterPro" id="IPR041700">
    <property type="entry name" value="OMP_b-brl_3"/>
</dbReference>
<sequence>MRVPVRHLILVISLLFLVGLASQGQAQVRGKVITGTVIDSLGIGLKGVNVYLQTDQDTLYTVTNAQGIYRLRGVVGSEVKLIYSMLGKERQTAFVSLYEHDPSPLVLSPVVLVAGVSFIDPVQVLRTVPIVHKGDTTVFNMSGFSYMKQSLLEDVLRSSLPGFNVLRDGTTFYNGQVITSVQVDGRKFFGGDVLTATRNLPADYIKQIEVIDHYGDVAEIKGIKNTTPEKVINIILHEDRKKIMFGQATAGGGTNDRYLGSVGLNKFDRGQEVSIIASANNTNTSLFTFGSPDGAGGRSASLSDIGDYADQADGLNTVNSFGVNFSDNVGQRSTLTGSYSYSQRKNETKGNSLLRSTYDGYQITKADDFTSVSDDRTHKFDFELNSRFKNKDLLKITPSMTLSRSVRDNKRNILLNNFRLRNDGWYQDSSTIERPTYQLNALYSKHFQDPRRKLVGDIQVGYKRHDKVENVSEQYVIYDTTGTAPMISRFDQEQLVNQYDATKSIRGAISYVEPFFDHSLLEISYEYDLTNIEMSRRVRMPGEANIPIIDSLGLNYEYLFASNRTGLLYQYEPNKRFRANLGFGVQPLRLSGAVANDTLQYRYDNINLIPSAMMRYRFTDEFDWQFTYNGRNSQPNFLQIAPIRDNTNSRLVIVGNPLLRAEFVNRLSTILRKSIASKGQYLELNFAYNFTSNKIVTSKTASSDETVQEVSFVNTDGYYELKSYYTFNTPIFNDKFNLETTGNLDYFNNIVFVNAERSLTRQYLFAQNLQLRYSWDEYFESVFNANYLLNQANFELPRRQKIAAHSALFSLGGRGYLSNRFMLGAEMSQKLFRGYVQDITDVSPTIINTYVEFSFWKNKMALLRLECFDLLDQNKNVGVVTEYVGNDIFESRNNRLGRYFMLTLNMRLQRMPK</sequence>
<comment type="caution">
    <text evidence="3">The sequence shown here is derived from an EMBL/GenBank/DDBJ whole genome shotgun (WGS) entry which is preliminary data.</text>
</comment>
<gene>
    <name evidence="3" type="ORF">DC487_09565</name>
</gene>
<accession>A0A2T8HI89</accession>
<dbReference type="EMBL" id="QDKG01000003">
    <property type="protein sequence ID" value="PVH25166.1"/>
    <property type="molecule type" value="Genomic_DNA"/>
</dbReference>
<evidence type="ECO:0000313" key="4">
    <source>
        <dbReference type="Proteomes" id="UP000245627"/>
    </source>
</evidence>
<keyword evidence="4" id="KW-1185">Reference proteome</keyword>
<dbReference type="SUPFAM" id="SSF56935">
    <property type="entry name" value="Porins"/>
    <property type="match status" value="1"/>
</dbReference>
<evidence type="ECO:0000313" key="3">
    <source>
        <dbReference type="EMBL" id="PVH25166.1"/>
    </source>
</evidence>
<feature type="chain" id="PRO_5015636545" description="Outer membrane protein beta-barrel domain-containing protein" evidence="1">
    <location>
        <begin position="27"/>
        <end position="913"/>
    </location>
</feature>
<proteinExistence type="predicted"/>
<feature type="domain" description="Outer membrane protein beta-barrel" evidence="2">
    <location>
        <begin position="446"/>
        <end position="794"/>
    </location>
</feature>
<dbReference type="SUPFAM" id="SSF49464">
    <property type="entry name" value="Carboxypeptidase regulatory domain-like"/>
    <property type="match status" value="1"/>
</dbReference>
<dbReference type="InterPro" id="IPR008969">
    <property type="entry name" value="CarboxyPept-like_regulatory"/>
</dbReference>
<feature type="signal peptide" evidence="1">
    <location>
        <begin position="1"/>
        <end position="26"/>
    </location>
</feature>
<evidence type="ECO:0000259" key="2">
    <source>
        <dbReference type="Pfam" id="PF14905"/>
    </source>
</evidence>
<dbReference type="OrthoDB" id="1086219at2"/>
<name>A0A2T8HI89_9SPHI</name>
<protein>
    <recommendedName>
        <fullName evidence="2">Outer membrane protein beta-barrel domain-containing protein</fullName>
    </recommendedName>
</protein>
<reference evidence="3 4" key="1">
    <citation type="submission" date="2018-04" db="EMBL/GenBank/DDBJ databases">
        <title>Sphingobacterium cortibacter sp. nov.</title>
        <authorList>
            <person name="Li Y."/>
        </authorList>
    </citation>
    <scope>NUCLEOTIDE SEQUENCE [LARGE SCALE GENOMIC DNA]</scope>
    <source>
        <strain evidence="3 4">2c-3</strain>
    </source>
</reference>
<dbReference type="Pfam" id="PF14905">
    <property type="entry name" value="OMP_b-brl_3"/>
    <property type="match status" value="1"/>
</dbReference>
<dbReference type="Proteomes" id="UP000245627">
    <property type="component" value="Unassembled WGS sequence"/>
</dbReference>
<evidence type="ECO:0000256" key="1">
    <source>
        <dbReference type="SAM" id="SignalP"/>
    </source>
</evidence>
<keyword evidence="1" id="KW-0732">Signal</keyword>
<dbReference type="Pfam" id="PF13620">
    <property type="entry name" value="CarboxypepD_reg"/>
    <property type="match status" value="1"/>
</dbReference>